<proteinExistence type="predicted"/>
<gene>
    <name evidence="1" type="ORF">F0361_14620</name>
</gene>
<dbReference type="Pfam" id="PF10117">
    <property type="entry name" value="McrBC"/>
    <property type="match status" value="1"/>
</dbReference>
<dbReference type="Proteomes" id="UP000323188">
    <property type="component" value="Unassembled WGS sequence"/>
</dbReference>
<keyword evidence="1" id="KW-0540">Nuclease</keyword>
<reference evidence="1 2" key="1">
    <citation type="submission" date="2019-09" db="EMBL/GenBank/DDBJ databases">
        <authorList>
            <person name="Khan S.A."/>
            <person name="Jeon C.O."/>
            <person name="Chun B.H."/>
            <person name="Jeong S.E."/>
        </authorList>
    </citation>
    <scope>NUCLEOTIDE SEQUENCE [LARGE SCALE GENOMIC DNA]</scope>
    <source>
        <strain evidence="1 2">KCTC 42508</strain>
    </source>
</reference>
<dbReference type="EMBL" id="VUOE01000002">
    <property type="protein sequence ID" value="KAA2217193.1"/>
    <property type="molecule type" value="Genomic_DNA"/>
</dbReference>
<dbReference type="PANTHER" id="PTHR38733">
    <property type="entry name" value="PROTEIN MCRC"/>
    <property type="match status" value="1"/>
</dbReference>
<dbReference type="GO" id="GO:0004519">
    <property type="term" value="F:endonuclease activity"/>
    <property type="evidence" value="ECO:0007669"/>
    <property type="project" value="UniProtKB-KW"/>
</dbReference>
<evidence type="ECO:0000313" key="2">
    <source>
        <dbReference type="Proteomes" id="UP000323188"/>
    </source>
</evidence>
<name>A0A5B2TSS3_9FLAO</name>
<keyword evidence="1" id="KW-0378">Hydrolase</keyword>
<evidence type="ECO:0000313" key="1">
    <source>
        <dbReference type="EMBL" id="KAA2217193.1"/>
    </source>
</evidence>
<dbReference type="InterPro" id="IPR019292">
    <property type="entry name" value="McrC"/>
</dbReference>
<dbReference type="RefSeq" id="WP_154919647.1">
    <property type="nucleotide sequence ID" value="NZ_VUOE01000002.1"/>
</dbReference>
<organism evidence="1 2">
    <name type="scientific">Maribacter flavus</name>
    <dbReference type="NCBI Taxonomy" id="1658664"/>
    <lineage>
        <taxon>Bacteria</taxon>
        <taxon>Pseudomonadati</taxon>
        <taxon>Bacteroidota</taxon>
        <taxon>Flavobacteriia</taxon>
        <taxon>Flavobacteriales</taxon>
        <taxon>Flavobacteriaceae</taxon>
        <taxon>Maribacter</taxon>
    </lineage>
</organism>
<sequence>MPQPRSIISVYEYQKLHYGKEYDTVRFKEAHFNALVKLNELYNNQYFTVIHKGIKFSNYVGVIQVDSLTIQILPKIDNGKDKTSLWRDVLIEMLRCTKKLKVNKVGHANVNKQQIHLLDIYFEWFLNEVKLLQRQGFIKKYYKQTMNVKAFKGKLEFEGHLQKNLVHKERFFTTHQVYGTNHLEHQILNIALDIIEHFSKGSYLYAKCKTVQLDFPDVDLVKPNSKLFSKLVYSRKNQAYKPALEIARFIILNFAPNIAAGQENMLALLFDMNSLWEEYVLAQLKSQNIEGLKVYGQSSKRFWDTISIRPDIVLEYKGETFTIDTKWKNIGGNKPSTNDLRQMYVYNKYWSSGKALLLYPGLKTVPPTFIPFEDSVNQECGIGCINILEGEKLKKDIGGEILGWLKQNSSYNNKI</sequence>
<protein>
    <submittedName>
        <fullName evidence="1">Restriction endonuclease</fullName>
    </submittedName>
</protein>
<keyword evidence="1" id="KW-0255">Endonuclease</keyword>
<dbReference type="PANTHER" id="PTHR38733:SF1">
    <property type="entry name" value="TYPE IV METHYL-DIRECTED RESTRICTION ENZYME ECOKMCRBC"/>
    <property type="match status" value="1"/>
</dbReference>
<accession>A0A5B2TSS3</accession>
<dbReference type="AlphaFoldDB" id="A0A5B2TSS3"/>
<comment type="caution">
    <text evidence="1">The sequence shown here is derived from an EMBL/GenBank/DDBJ whole genome shotgun (WGS) entry which is preliminary data.</text>
</comment>